<dbReference type="GO" id="GO:0020037">
    <property type="term" value="F:heme binding"/>
    <property type="evidence" value="ECO:0007669"/>
    <property type="project" value="InterPro"/>
</dbReference>
<sequence>MMLTITLLAVLCTLGWSKQYHKRAAEYVMTFVLAIFHPIKSLSSGERMPGPSWKWTDGQMMDKFLNGFACSRNWRRHGPIYRIASGAIPEVVITLPEDVRTFYSDSPSHEKSRSSNGGWLFHQLLGECLGLINGETWKGLRAAFGPAFSHAFVGSEFVRVDEQASSYIDDMPSQTFATVRDDNSLTANVAEAVSAFPFFCTAEYLYGPLSPDEKSKLWSIGQMNLELMGHVLGGGLTRFPFATYVNRDLARKLARFQSEWTQFNSHVHQTRKHSAAPPPFVSTWNSVESGELMKEEVLHTLSEILFANLDVSTGVLSWLLYFLAGDSSVQNQLREEIMHGREDLQSYCKRKDTLLSYCMMESFRLRPFTAFSIPESSPADKVLSDYLVPANTSVVVDTLSINYNPDVWGADSEEFRPMRFHGMKATELRYNLFVFGLGTRKCLGQYFGELMIKTFVVRLLERYTMTGLGGPQQAEVSGGSKDSWVPLSNVQIHLQALSTGV</sequence>
<evidence type="ECO:0000256" key="4">
    <source>
        <dbReference type="ARBA" id="ARBA00023004"/>
    </source>
</evidence>
<evidence type="ECO:0000256" key="5">
    <source>
        <dbReference type="ARBA" id="ARBA00023033"/>
    </source>
</evidence>
<comment type="cofactor">
    <cofactor evidence="1 6">
        <name>heme</name>
        <dbReference type="ChEBI" id="CHEBI:30413"/>
    </cofactor>
</comment>
<dbReference type="GO" id="GO:0004497">
    <property type="term" value="F:monooxygenase activity"/>
    <property type="evidence" value="ECO:0007669"/>
    <property type="project" value="UniProtKB-KW"/>
</dbReference>
<accession>A0A136IJ74</accession>
<dbReference type="Proteomes" id="UP000070501">
    <property type="component" value="Unassembled WGS sequence"/>
</dbReference>
<evidence type="ECO:0000256" key="2">
    <source>
        <dbReference type="ARBA" id="ARBA00022723"/>
    </source>
</evidence>
<keyword evidence="5 7" id="KW-0503">Monooxygenase</keyword>
<dbReference type="InterPro" id="IPR017972">
    <property type="entry name" value="Cyt_P450_CS"/>
</dbReference>
<proteinExistence type="inferred from homology"/>
<evidence type="ECO:0000256" key="7">
    <source>
        <dbReference type="RuleBase" id="RU000461"/>
    </source>
</evidence>
<evidence type="ECO:0000256" key="6">
    <source>
        <dbReference type="PIRSR" id="PIRSR602401-1"/>
    </source>
</evidence>
<dbReference type="PRINTS" id="PR00463">
    <property type="entry name" value="EP450I"/>
</dbReference>
<keyword evidence="6 7" id="KW-0349">Heme</keyword>
<feature type="signal peptide" evidence="8">
    <location>
        <begin position="1"/>
        <end position="17"/>
    </location>
</feature>
<gene>
    <name evidence="9" type="ORF">Micbo1qcDRAFT_169705</name>
</gene>
<organism evidence="9 10">
    <name type="scientific">Microdochium bolleyi</name>
    <dbReference type="NCBI Taxonomy" id="196109"/>
    <lineage>
        <taxon>Eukaryota</taxon>
        <taxon>Fungi</taxon>
        <taxon>Dikarya</taxon>
        <taxon>Ascomycota</taxon>
        <taxon>Pezizomycotina</taxon>
        <taxon>Sordariomycetes</taxon>
        <taxon>Xylariomycetidae</taxon>
        <taxon>Xylariales</taxon>
        <taxon>Microdochiaceae</taxon>
        <taxon>Microdochium</taxon>
    </lineage>
</organism>
<dbReference type="GO" id="GO:0016705">
    <property type="term" value="F:oxidoreductase activity, acting on paired donors, with incorporation or reduction of molecular oxygen"/>
    <property type="evidence" value="ECO:0007669"/>
    <property type="project" value="InterPro"/>
</dbReference>
<evidence type="ECO:0000313" key="10">
    <source>
        <dbReference type="Proteomes" id="UP000070501"/>
    </source>
</evidence>
<name>A0A136IJ74_9PEZI</name>
<keyword evidence="3 7" id="KW-0560">Oxidoreductase</keyword>
<dbReference type="SUPFAM" id="SSF48264">
    <property type="entry name" value="Cytochrome P450"/>
    <property type="match status" value="1"/>
</dbReference>
<dbReference type="OrthoDB" id="2789670at2759"/>
<dbReference type="AlphaFoldDB" id="A0A136IJ74"/>
<keyword evidence="2 6" id="KW-0479">Metal-binding</keyword>
<evidence type="ECO:0000256" key="8">
    <source>
        <dbReference type="SAM" id="SignalP"/>
    </source>
</evidence>
<dbReference type="Gene3D" id="1.10.630.10">
    <property type="entry name" value="Cytochrome P450"/>
    <property type="match status" value="1"/>
</dbReference>
<evidence type="ECO:0000256" key="1">
    <source>
        <dbReference type="ARBA" id="ARBA00001971"/>
    </source>
</evidence>
<keyword evidence="8" id="KW-0732">Signal</keyword>
<keyword evidence="10" id="KW-1185">Reference proteome</keyword>
<dbReference type="InParanoid" id="A0A136IJ74"/>
<dbReference type="PROSITE" id="PS00086">
    <property type="entry name" value="CYTOCHROME_P450"/>
    <property type="match status" value="1"/>
</dbReference>
<dbReference type="STRING" id="196109.A0A136IJ74"/>
<evidence type="ECO:0000256" key="3">
    <source>
        <dbReference type="ARBA" id="ARBA00023002"/>
    </source>
</evidence>
<evidence type="ECO:0000313" key="9">
    <source>
        <dbReference type="EMBL" id="KXJ85037.1"/>
    </source>
</evidence>
<dbReference type="GO" id="GO:0005506">
    <property type="term" value="F:iron ion binding"/>
    <property type="evidence" value="ECO:0007669"/>
    <property type="project" value="InterPro"/>
</dbReference>
<comment type="similarity">
    <text evidence="7">Belongs to the cytochrome P450 family.</text>
</comment>
<dbReference type="CDD" id="cd20615">
    <property type="entry name" value="CYP_GliC-like"/>
    <property type="match status" value="1"/>
</dbReference>
<dbReference type="PANTHER" id="PTHR24303:SF31">
    <property type="entry name" value="CYTOCHROME P450 307A1-RELATED"/>
    <property type="match status" value="1"/>
</dbReference>
<dbReference type="EMBL" id="KQ964300">
    <property type="protein sequence ID" value="KXJ85037.1"/>
    <property type="molecule type" value="Genomic_DNA"/>
</dbReference>
<dbReference type="InterPro" id="IPR036396">
    <property type="entry name" value="Cyt_P450_sf"/>
</dbReference>
<feature type="binding site" description="axial binding residue" evidence="6">
    <location>
        <position position="442"/>
    </location>
    <ligand>
        <name>heme</name>
        <dbReference type="ChEBI" id="CHEBI:30413"/>
    </ligand>
    <ligandPart>
        <name>Fe</name>
        <dbReference type="ChEBI" id="CHEBI:18248"/>
    </ligandPart>
</feature>
<dbReference type="Pfam" id="PF00067">
    <property type="entry name" value="p450"/>
    <property type="match status" value="1"/>
</dbReference>
<keyword evidence="4 6" id="KW-0408">Iron</keyword>
<dbReference type="PANTHER" id="PTHR24303">
    <property type="entry name" value="HEME-BINDING MONOOXYGENASE FAMILY"/>
    <property type="match status" value="1"/>
</dbReference>
<reference evidence="10" key="1">
    <citation type="submission" date="2016-02" db="EMBL/GenBank/DDBJ databases">
        <title>Draft genome sequence of Microdochium bolleyi, a fungal endophyte of beachgrass.</title>
        <authorList>
            <consortium name="DOE Joint Genome Institute"/>
            <person name="David A.S."/>
            <person name="May G."/>
            <person name="Haridas S."/>
            <person name="Lim J."/>
            <person name="Wang M."/>
            <person name="Labutti K."/>
            <person name="Lipzen A."/>
            <person name="Barry K."/>
            <person name="Grigoriev I.V."/>
        </authorList>
    </citation>
    <scope>NUCLEOTIDE SEQUENCE [LARGE SCALE GENOMIC DNA]</scope>
    <source>
        <strain evidence="10">J235TASD1</strain>
    </source>
</reference>
<feature type="chain" id="PRO_5007292706" evidence="8">
    <location>
        <begin position="18"/>
        <end position="501"/>
    </location>
</feature>
<dbReference type="InterPro" id="IPR001128">
    <property type="entry name" value="Cyt_P450"/>
</dbReference>
<dbReference type="InterPro" id="IPR002401">
    <property type="entry name" value="Cyt_P450_E_grp-I"/>
</dbReference>
<protein>
    <submittedName>
        <fullName evidence="9">Cytochrome P450</fullName>
    </submittedName>
</protein>